<evidence type="ECO:0000256" key="1">
    <source>
        <dbReference type="SAM" id="SignalP"/>
    </source>
</evidence>
<evidence type="ECO:0000313" key="3">
    <source>
        <dbReference type="Proteomes" id="UP000054564"/>
    </source>
</evidence>
<name>A0A0L0VHI8_9BASI</name>
<dbReference type="OrthoDB" id="10294978at2759"/>
<sequence>MRINYHLATGVAFLSLCAICKGVSLAKTLVLPKVTDRGAAGDLQELQNSIRVAKGTLYNVGLGMQHQNYLDELASRVVMINYLLVEKYRPLLATRELQRKIFGADQGPVAQGCRGDSRGRGERVLSNLVMLLASSPIPQGISRDDELHEFRKTIFLGIRLMIKHDLVKDIEHHPIFQDKLIAQLLWRCGLIGDELRKPRQPEAFPTIFTDPFWRKMINSFRAKIFKEATRDELKRVSARLKLRENFRKVMDQKEENRKVKVIYPQAILNILDQ</sequence>
<proteinExistence type="predicted"/>
<reference evidence="3" key="1">
    <citation type="submission" date="2014-03" db="EMBL/GenBank/DDBJ databases">
        <title>The Genome Sequence of Puccinia striiformis f. sp. tritici PST-78.</title>
        <authorList>
            <consortium name="The Broad Institute Genome Sequencing Platform"/>
            <person name="Cuomo C."/>
            <person name="Hulbert S."/>
            <person name="Chen X."/>
            <person name="Walker B."/>
            <person name="Young S.K."/>
            <person name="Zeng Q."/>
            <person name="Gargeya S."/>
            <person name="Fitzgerald M."/>
            <person name="Haas B."/>
            <person name="Abouelleil A."/>
            <person name="Alvarado L."/>
            <person name="Arachchi H.M."/>
            <person name="Berlin A.M."/>
            <person name="Chapman S.B."/>
            <person name="Goldberg J."/>
            <person name="Griggs A."/>
            <person name="Gujja S."/>
            <person name="Hansen M."/>
            <person name="Howarth C."/>
            <person name="Imamovic A."/>
            <person name="Larimer J."/>
            <person name="McCowan C."/>
            <person name="Montmayeur A."/>
            <person name="Murphy C."/>
            <person name="Neiman D."/>
            <person name="Pearson M."/>
            <person name="Priest M."/>
            <person name="Roberts A."/>
            <person name="Saif S."/>
            <person name="Shea T."/>
            <person name="Sisk P."/>
            <person name="Sykes S."/>
            <person name="Wortman J."/>
            <person name="Nusbaum C."/>
            <person name="Birren B."/>
        </authorList>
    </citation>
    <scope>NUCLEOTIDE SEQUENCE [LARGE SCALE GENOMIC DNA]</scope>
    <source>
        <strain evidence="3">race PST-78</strain>
    </source>
</reference>
<dbReference type="Proteomes" id="UP000054564">
    <property type="component" value="Unassembled WGS sequence"/>
</dbReference>
<feature type="signal peptide" evidence="1">
    <location>
        <begin position="1"/>
        <end position="22"/>
    </location>
</feature>
<organism evidence="2 3">
    <name type="scientific">Puccinia striiformis f. sp. tritici PST-78</name>
    <dbReference type="NCBI Taxonomy" id="1165861"/>
    <lineage>
        <taxon>Eukaryota</taxon>
        <taxon>Fungi</taxon>
        <taxon>Dikarya</taxon>
        <taxon>Basidiomycota</taxon>
        <taxon>Pucciniomycotina</taxon>
        <taxon>Pucciniomycetes</taxon>
        <taxon>Pucciniales</taxon>
        <taxon>Pucciniaceae</taxon>
        <taxon>Puccinia</taxon>
    </lineage>
</organism>
<gene>
    <name evidence="2" type="ORF">PSTG_08055</name>
</gene>
<evidence type="ECO:0000313" key="2">
    <source>
        <dbReference type="EMBL" id="KNE98686.1"/>
    </source>
</evidence>
<accession>A0A0L0VHI8</accession>
<keyword evidence="3" id="KW-1185">Reference proteome</keyword>
<dbReference type="EMBL" id="AJIL01000054">
    <property type="protein sequence ID" value="KNE98686.1"/>
    <property type="molecule type" value="Genomic_DNA"/>
</dbReference>
<keyword evidence="1" id="KW-0732">Signal</keyword>
<protein>
    <submittedName>
        <fullName evidence="2">Uncharacterized protein</fullName>
    </submittedName>
</protein>
<feature type="chain" id="PRO_5005550010" evidence="1">
    <location>
        <begin position="23"/>
        <end position="273"/>
    </location>
</feature>
<dbReference type="AlphaFoldDB" id="A0A0L0VHI8"/>
<comment type="caution">
    <text evidence="2">The sequence shown here is derived from an EMBL/GenBank/DDBJ whole genome shotgun (WGS) entry which is preliminary data.</text>
</comment>